<dbReference type="RefSeq" id="WP_116301751.1">
    <property type="nucleotide sequence ID" value="NZ_NFZV01000006.1"/>
</dbReference>
<evidence type="ECO:0000259" key="2">
    <source>
        <dbReference type="PROSITE" id="PS51833"/>
    </source>
</evidence>
<dbReference type="Gene3D" id="3.20.20.450">
    <property type="entry name" value="EAL domain"/>
    <property type="match status" value="1"/>
</dbReference>
<dbReference type="PROSITE" id="PS51833">
    <property type="entry name" value="HDOD"/>
    <property type="match status" value="1"/>
</dbReference>
<dbReference type="PIRSF" id="PIRSF003180">
    <property type="entry name" value="DiGMPpdiest_YuxH"/>
    <property type="match status" value="1"/>
</dbReference>
<dbReference type="OrthoDB" id="9804751at2"/>
<dbReference type="Pfam" id="PF00563">
    <property type="entry name" value="EAL"/>
    <property type="match status" value="1"/>
</dbReference>
<keyword evidence="4" id="KW-1185">Reference proteome</keyword>
<reference evidence="4" key="1">
    <citation type="submission" date="2017-05" db="EMBL/GenBank/DDBJ databases">
        <authorList>
            <person name="Sharma S."/>
            <person name="Sidhu C."/>
            <person name="Pinnaka A.K."/>
        </authorList>
    </citation>
    <scope>NUCLEOTIDE SEQUENCE [LARGE SCALE GENOMIC DNA]</scope>
    <source>
        <strain evidence="4">AK93</strain>
    </source>
</reference>
<protein>
    <recommendedName>
        <fullName evidence="5">Diguanylate phosphodiesterase</fullName>
    </recommendedName>
</protein>
<dbReference type="AlphaFoldDB" id="A0A3E0WZ21"/>
<dbReference type="PANTHER" id="PTHR33525:SF4">
    <property type="entry name" value="CYCLIC DI-GMP PHOSPHODIESTERASE CDGJ"/>
    <property type="match status" value="1"/>
</dbReference>
<dbReference type="Gene3D" id="1.10.3210.10">
    <property type="entry name" value="Hypothetical protein af1432"/>
    <property type="match status" value="1"/>
</dbReference>
<evidence type="ECO:0008006" key="5">
    <source>
        <dbReference type="Google" id="ProtNLM"/>
    </source>
</evidence>
<dbReference type="Proteomes" id="UP000256763">
    <property type="component" value="Unassembled WGS sequence"/>
</dbReference>
<dbReference type="InterPro" id="IPR013976">
    <property type="entry name" value="HDOD"/>
</dbReference>
<dbReference type="InterPro" id="IPR035919">
    <property type="entry name" value="EAL_sf"/>
</dbReference>
<dbReference type="PANTHER" id="PTHR33525">
    <property type="match status" value="1"/>
</dbReference>
<comment type="caution">
    <text evidence="3">The sequence shown here is derived from an EMBL/GenBank/DDBJ whole genome shotgun (WGS) entry which is preliminary data.</text>
</comment>
<feature type="domain" description="EAL" evidence="1">
    <location>
        <begin position="1"/>
        <end position="205"/>
    </location>
</feature>
<evidence type="ECO:0000259" key="1">
    <source>
        <dbReference type="PROSITE" id="PS50883"/>
    </source>
</evidence>
<organism evidence="3 4">
    <name type="scientific">Alkalilimnicola ehrlichii</name>
    <dbReference type="NCBI Taxonomy" id="351052"/>
    <lineage>
        <taxon>Bacteria</taxon>
        <taxon>Pseudomonadati</taxon>
        <taxon>Pseudomonadota</taxon>
        <taxon>Gammaproteobacteria</taxon>
        <taxon>Chromatiales</taxon>
        <taxon>Ectothiorhodospiraceae</taxon>
        <taxon>Alkalilimnicola</taxon>
    </lineage>
</organism>
<sequence>MQDIFVARQPIFDREQQVYAYELLFRGENTDSANVIDGDSATSQVVLNAFTVIGLDDLVGPKPAFINFTRRFIVDEARLPFPVDRVVVEVLEGTEPDPLLMRSLAEMKAQGYQIALDDFGYDVRLAPLLKLADIVKIEVSAYDEAGLREQVVLLAPYKVRLLAEKVETQEQFELCRSLGFDLFQGYFLCRPKTVRGSSVAVHRLPAFRLLAALYEPEVDLDELETLIGQDVTISYKLLRYLNSAFFSTTQPIDSIRQALIYLGVDKLRAWASVLALAAVPDKPEELIATLTTRAKMCEGLAERLELSPKARYFSAGLFAGLDALLDVSLEEAVDALHLSEEIKAALLRYEGAAGQLLECVLAYERGDWARIEALGIDRQLVIDAYLQAIRWTDEVRDSW</sequence>
<dbReference type="EMBL" id="NFZW01000007">
    <property type="protein sequence ID" value="RFA37413.1"/>
    <property type="molecule type" value="Genomic_DNA"/>
</dbReference>
<dbReference type="InterPro" id="IPR001633">
    <property type="entry name" value="EAL_dom"/>
</dbReference>
<evidence type="ECO:0000313" key="4">
    <source>
        <dbReference type="Proteomes" id="UP000256763"/>
    </source>
</evidence>
<dbReference type="InterPro" id="IPR014408">
    <property type="entry name" value="dGMP_Pdiesterase_EAL/HD-GYP"/>
</dbReference>
<dbReference type="SUPFAM" id="SSF141868">
    <property type="entry name" value="EAL domain-like"/>
    <property type="match status" value="1"/>
</dbReference>
<evidence type="ECO:0000313" key="3">
    <source>
        <dbReference type="EMBL" id="RFA37413.1"/>
    </source>
</evidence>
<dbReference type="SMART" id="SM00052">
    <property type="entry name" value="EAL"/>
    <property type="match status" value="1"/>
</dbReference>
<dbReference type="InterPro" id="IPR052340">
    <property type="entry name" value="RNase_Y/CdgJ"/>
</dbReference>
<gene>
    <name evidence="3" type="ORF">CAL65_08980</name>
</gene>
<dbReference type="SUPFAM" id="SSF109604">
    <property type="entry name" value="HD-domain/PDEase-like"/>
    <property type="match status" value="1"/>
</dbReference>
<dbReference type="PROSITE" id="PS50883">
    <property type="entry name" value="EAL"/>
    <property type="match status" value="1"/>
</dbReference>
<dbReference type="Pfam" id="PF08668">
    <property type="entry name" value="HDOD"/>
    <property type="match status" value="1"/>
</dbReference>
<feature type="domain" description="HDOD" evidence="2">
    <location>
        <begin position="199"/>
        <end position="384"/>
    </location>
</feature>
<name>A0A3E0WZ21_9GAMM</name>
<proteinExistence type="predicted"/>
<accession>A0A3E0WZ21</accession>